<reference evidence="2" key="2">
    <citation type="submission" date="2024-10" db="UniProtKB">
        <authorList>
            <consortium name="EnsemblProtists"/>
        </authorList>
    </citation>
    <scope>IDENTIFICATION</scope>
</reference>
<feature type="region of interest" description="Disordered" evidence="1">
    <location>
        <begin position="158"/>
        <end position="179"/>
    </location>
</feature>
<reference evidence="3" key="1">
    <citation type="journal article" date="2013" name="Nature">
        <title>Pan genome of the phytoplankton Emiliania underpins its global distribution.</title>
        <authorList>
            <person name="Read B.A."/>
            <person name="Kegel J."/>
            <person name="Klute M.J."/>
            <person name="Kuo A."/>
            <person name="Lefebvre S.C."/>
            <person name="Maumus F."/>
            <person name="Mayer C."/>
            <person name="Miller J."/>
            <person name="Monier A."/>
            <person name="Salamov A."/>
            <person name="Young J."/>
            <person name="Aguilar M."/>
            <person name="Claverie J.M."/>
            <person name="Frickenhaus S."/>
            <person name="Gonzalez K."/>
            <person name="Herman E.K."/>
            <person name="Lin Y.C."/>
            <person name="Napier J."/>
            <person name="Ogata H."/>
            <person name="Sarno A.F."/>
            <person name="Shmutz J."/>
            <person name="Schroeder D."/>
            <person name="de Vargas C."/>
            <person name="Verret F."/>
            <person name="von Dassow P."/>
            <person name="Valentin K."/>
            <person name="Van de Peer Y."/>
            <person name="Wheeler G."/>
            <person name="Dacks J.B."/>
            <person name="Delwiche C.F."/>
            <person name="Dyhrman S.T."/>
            <person name="Glockner G."/>
            <person name="John U."/>
            <person name="Richards T."/>
            <person name="Worden A.Z."/>
            <person name="Zhang X."/>
            <person name="Grigoriev I.V."/>
            <person name="Allen A.E."/>
            <person name="Bidle K."/>
            <person name="Borodovsky M."/>
            <person name="Bowler C."/>
            <person name="Brownlee C."/>
            <person name="Cock J.M."/>
            <person name="Elias M."/>
            <person name="Gladyshev V.N."/>
            <person name="Groth M."/>
            <person name="Guda C."/>
            <person name="Hadaegh A."/>
            <person name="Iglesias-Rodriguez M.D."/>
            <person name="Jenkins J."/>
            <person name="Jones B.M."/>
            <person name="Lawson T."/>
            <person name="Leese F."/>
            <person name="Lindquist E."/>
            <person name="Lobanov A."/>
            <person name="Lomsadze A."/>
            <person name="Malik S.B."/>
            <person name="Marsh M.E."/>
            <person name="Mackinder L."/>
            <person name="Mock T."/>
            <person name="Mueller-Roeber B."/>
            <person name="Pagarete A."/>
            <person name="Parker M."/>
            <person name="Probert I."/>
            <person name="Quesneville H."/>
            <person name="Raines C."/>
            <person name="Rensing S.A."/>
            <person name="Riano-Pachon D.M."/>
            <person name="Richier S."/>
            <person name="Rokitta S."/>
            <person name="Shiraiwa Y."/>
            <person name="Soanes D.M."/>
            <person name="van der Giezen M."/>
            <person name="Wahlund T.M."/>
            <person name="Williams B."/>
            <person name="Wilson W."/>
            <person name="Wolfe G."/>
            <person name="Wurch L.L."/>
        </authorList>
    </citation>
    <scope>NUCLEOTIDE SEQUENCE</scope>
</reference>
<evidence type="ECO:0000313" key="3">
    <source>
        <dbReference type="Proteomes" id="UP000013827"/>
    </source>
</evidence>
<feature type="compositionally biased region" description="Basic and acidic residues" evidence="1">
    <location>
        <begin position="158"/>
        <end position="178"/>
    </location>
</feature>
<dbReference type="Proteomes" id="UP000013827">
    <property type="component" value="Unassembled WGS sequence"/>
</dbReference>
<dbReference type="RefSeq" id="XP_005793262.1">
    <property type="nucleotide sequence ID" value="XM_005793205.1"/>
</dbReference>
<evidence type="ECO:0000313" key="2">
    <source>
        <dbReference type="EnsemblProtists" id="EOD40833"/>
    </source>
</evidence>
<feature type="compositionally biased region" description="Polar residues" evidence="1">
    <location>
        <begin position="358"/>
        <end position="375"/>
    </location>
</feature>
<sequence length="438" mass="47389">MHDLKAVHRCKEAGTVLTLSECTPQPLVGTDFVAQVSLWLKHGYILDRSDLELDTADEAETLNRLRERNRKWFDEQCATLNEELRTKFYWYREESADNAKLRDEAVAAVDKMMKGFHGAALSRLVESGVFWKFPGKGAMLVEAQADQAMQRCKETLDGTRRHAHGRLDGEPPGDKGDAHAIATPAQELFKKLEAEAPKPSGGLSYKLVAEDSSCFSNAGGAGDIHRLHLGNGMTLEARSRPHLPPPHHHPACAEAVSKKCECGRGFEHDKGNDGYCGCGMAGTPNTDCTTAPSPTTTSRTAARATSCSTPPASTSRARRASVRWSRPTPRQGAKTAAARWQRRWSRTTTRPRRGDRSALTSTTSGPRSSSKTTAAADSCLRRRAAGGPTPARVFGLGAGVGVRRRSSLGLGLYHLGLVVPLLWSRGADVCSGAGRGCY</sequence>
<keyword evidence="3" id="KW-1185">Reference proteome</keyword>
<accession>A0A0D3KYJ8</accession>
<dbReference type="HOGENOM" id="CLU_626177_0_0_1"/>
<organism evidence="2 3">
    <name type="scientific">Emiliania huxleyi (strain CCMP1516)</name>
    <dbReference type="NCBI Taxonomy" id="280463"/>
    <lineage>
        <taxon>Eukaryota</taxon>
        <taxon>Haptista</taxon>
        <taxon>Haptophyta</taxon>
        <taxon>Prymnesiophyceae</taxon>
        <taxon>Isochrysidales</taxon>
        <taxon>Noelaerhabdaceae</taxon>
        <taxon>Emiliania</taxon>
    </lineage>
</organism>
<dbReference type="PaxDb" id="2903-EOD40833"/>
<proteinExistence type="predicted"/>
<evidence type="ECO:0000256" key="1">
    <source>
        <dbReference type="SAM" id="MobiDB-lite"/>
    </source>
</evidence>
<protein>
    <submittedName>
        <fullName evidence="2">Uncharacterized protein</fullName>
    </submittedName>
</protein>
<feature type="region of interest" description="Disordered" evidence="1">
    <location>
        <begin position="286"/>
        <end position="377"/>
    </location>
</feature>
<dbReference type="GeneID" id="17286103"/>
<dbReference type="EnsemblProtists" id="EOD40833">
    <property type="protein sequence ID" value="EOD40833"/>
    <property type="gene ID" value="EMIHUDRAFT_439477"/>
</dbReference>
<feature type="compositionally biased region" description="Low complexity" evidence="1">
    <location>
        <begin position="288"/>
        <end position="315"/>
    </location>
</feature>
<feature type="compositionally biased region" description="Basic residues" evidence="1">
    <location>
        <begin position="340"/>
        <end position="353"/>
    </location>
</feature>
<dbReference type="AlphaFoldDB" id="A0A0D3KYJ8"/>
<dbReference type="KEGG" id="ehx:EMIHUDRAFT_439477"/>
<name>A0A0D3KYJ8_EMIH1</name>